<name>A0A250G7L0_9FLAO</name>
<dbReference type="Pfam" id="PF07661">
    <property type="entry name" value="MORN_2"/>
    <property type="match status" value="5"/>
</dbReference>
<feature type="signal peptide" evidence="1">
    <location>
        <begin position="1"/>
        <end position="20"/>
    </location>
</feature>
<protein>
    <recommendedName>
        <fullName evidence="4">MORN repeat variant</fullName>
    </recommendedName>
</protein>
<dbReference type="Proteomes" id="UP000243136">
    <property type="component" value="Chromosome"/>
</dbReference>
<dbReference type="InterPro" id="IPR011652">
    <property type="entry name" value="MORN_2"/>
</dbReference>
<dbReference type="PANTHER" id="PTHR33706:SF1">
    <property type="entry name" value="TPR REPEAT PROTEIN"/>
    <property type="match status" value="1"/>
</dbReference>
<dbReference type="Gene3D" id="2.20.110.10">
    <property type="entry name" value="Histone H3 K4-specific methyltransferase SET7/9 N-terminal domain"/>
    <property type="match status" value="5"/>
</dbReference>
<dbReference type="AlphaFoldDB" id="A0A250G7L0"/>
<proteinExistence type="predicted"/>
<dbReference type="EMBL" id="CP022388">
    <property type="protein sequence ID" value="ATA92187.1"/>
    <property type="molecule type" value="Genomic_DNA"/>
</dbReference>
<gene>
    <name evidence="2" type="ORF">CGC56_08485</name>
</gene>
<dbReference type="RefSeq" id="WP_095917503.1">
    <property type="nucleotide sequence ID" value="NZ_CP022388.1"/>
</dbReference>
<reference evidence="3" key="1">
    <citation type="submission" date="2017-06" db="EMBL/GenBank/DDBJ databases">
        <title>Capnocytophaga spp. assemblies.</title>
        <authorList>
            <person name="Gulvik C.A."/>
        </authorList>
    </citation>
    <scope>NUCLEOTIDE SEQUENCE [LARGE SCALE GENOMIC DNA]</scope>
    <source>
        <strain evidence="3">H5594</strain>
    </source>
</reference>
<evidence type="ECO:0000313" key="2">
    <source>
        <dbReference type="EMBL" id="ATA92187.1"/>
    </source>
</evidence>
<dbReference type="PANTHER" id="PTHR33706">
    <property type="entry name" value="MORN VARIANT REPEAT PROTEIN"/>
    <property type="match status" value="1"/>
</dbReference>
<evidence type="ECO:0008006" key="4">
    <source>
        <dbReference type="Google" id="ProtNLM"/>
    </source>
</evidence>
<evidence type="ECO:0000256" key="1">
    <source>
        <dbReference type="SAM" id="SignalP"/>
    </source>
</evidence>
<dbReference type="SUPFAM" id="SSF82185">
    <property type="entry name" value="Histone H3 K4-specific methyltransferase SET7/9 N-terminal domain"/>
    <property type="match status" value="3"/>
</dbReference>
<organism evidence="2 3">
    <name type="scientific">Capnocytophaga canimorsus</name>
    <dbReference type="NCBI Taxonomy" id="28188"/>
    <lineage>
        <taxon>Bacteria</taxon>
        <taxon>Pseudomonadati</taxon>
        <taxon>Bacteroidota</taxon>
        <taxon>Flavobacteriia</taxon>
        <taxon>Flavobacteriales</taxon>
        <taxon>Flavobacteriaceae</taxon>
        <taxon>Capnocytophaga</taxon>
    </lineage>
</organism>
<keyword evidence="1" id="KW-0732">Signal</keyword>
<sequence>MKIVKLIVIACFLGITSGYAQTFVSESEIKAQKFGTETLYKSYRTDEPLEGDYKVALGAGSYYEVRFNKGRIHGKYKRFSPQSDLLEERTYVNGELDGKKTVYFEFAKNMVHKVSYYKKGKPEGKWQEYDTRGTLIQEDNFSEGQLHGQHKKFDSQGDLRLLESYKNGAPHGKWWGKVRSNRGDYEYTNFYKEGEPTGKWIEVNENGTLKKEVEYSNKDTYVKREYYRNGKLHREVRVKNGKYNGISKEFSDTGVISEENDYKDDEIISKKTYHDNGRPNETWHLIKGELHGKYLSFNSDGEKQVEGNYTYGLRDGVWKYYHQDKDNLLQREVIYIGGNKEGVFKSYYRSGKVASEGFYKNDQMDGLWKYYTEGGKLKKEEVYDQRNLVKSTEY</sequence>
<evidence type="ECO:0000313" key="3">
    <source>
        <dbReference type="Proteomes" id="UP000243136"/>
    </source>
</evidence>
<accession>A0A250G7L0</accession>
<feature type="chain" id="PRO_5012942170" description="MORN repeat variant" evidence="1">
    <location>
        <begin position="21"/>
        <end position="394"/>
    </location>
</feature>